<keyword evidence="3" id="KW-1185">Reference proteome</keyword>
<feature type="transmembrane region" description="Helical" evidence="1">
    <location>
        <begin position="7"/>
        <end position="23"/>
    </location>
</feature>
<accession>S0KIA8</accession>
<comment type="caution">
    <text evidence="2">The sequence shown here is derived from an EMBL/GenBank/DDBJ whole genome shotgun (WGS) entry which is preliminary data.</text>
</comment>
<keyword evidence="1" id="KW-0812">Transmembrane</keyword>
<dbReference type="AlphaFoldDB" id="S0KIA8"/>
<dbReference type="Proteomes" id="UP000014113">
    <property type="component" value="Unassembled WGS sequence"/>
</dbReference>
<evidence type="ECO:0000256" key="1">
    <source>
        <dbReference type="SAM" id="Phobius"/>
    </source>
</evidence>
<keyword evidence="1" id="KW-1133">Transmembrane helix</keyword>
<dbReference type="PATRIC" id="fig|1121865.3.peg.470"/>
<sequence length="82" mass="10218">MKYMRRLALLMIIFFVGLFLGTSSDYNNFLFYTPLLILWIMAWDDRRNKRLKRKIRRQRAALRQTHYYSLYPSEEDHLLYKH</sequence>
<feature type="transmembrane region" description="Helical" evidence="1">
    <location>
        <begin position="29"/>
        <end position="46"/>
    </location>
</feature>
<evidence type="ECO:0000313" key="3">
    <source>
        <dbReference type="Proteomes" id="UP000014113"/>
    </source>
</evidence>
<dbReference type="EMBL" id="ASWJ01000004">
    <property type="protein sequence ID" value="EOW84580.1"/>
    <property type="molecule type" value="Genomic_DNA"/>
</dbReference>
<reference evidence="2 3" key="1">
    <citation type="submission" date="2013-03" db="EMBL/GenBank/DDBJ databases">
        <title>The Genome Sequence of Enterococcus columbae ATCC_51263 (PacBio/Illumina hybrid assembly).</title>
        <authorList>
            <consortium name="The Broad Institute Genomics Platform"/>
            <consortium name="The Broad Institute Genome Sequencing Center for Infectious Disease"/>
            <person name="Earl A."/>
            <person name="Russ C."/>
            <person name="Gilmore M."/>
            <person name="Surin D."/>
            <person name="Walker B."/>
            <person name="Young S."/>
            <person name="Zeng Q."/>
            <person name="Gargeya S."/>
            <person name="Fitzgerald M."/>
            <person name="Haas B."/>
            <person name="Abouelleil A."/>
            <person name="Allen A.W."/>
            <person name="Alvarado L."/>
            <person name="Arachchi H.M."/>
            <person name="Berlin A.M."/>
            <person name="Chapman S.B."/>
            <person name="Gainer-Dewar J."/>
            <person name="Goldberg J."/>
            <person name="Griggs A."/>
            <person name="Gujja S."/>
            <person name="Hansen M."/>
            <person name="Howarth C."/>
            <person name="Imamovic A."/>
            <person name="Ireland A."/>
            <person name="Larimer J."/>
            <person name="McCowan C."/>
            <person name="Murphy C."/>
            <person name="Pearson M."/>
            <person name="Poon T.W."/>
            <person name="Priest M."/>
            <person name="Roberts A."/>
            <person name="Saif S."/>
            <person name="Shea T."/>
            <person name="Sisk P."/>
            <person name="Sykes S."/>
            <person name="Wortman J."/>
            <person name="Nusbaum C."/>
            <person name="Birren B."/>
        </authorList>
    </citation>
    <scope>NUCLEOTIDE SEQUENCE [LARGE SCALE GENOMIC DNA]</scope>
    <source>
        <strain evidence="2 3">ATCC 51263</strain>
    </source>
</reference>
<keyword evidence="1" id="KW-0472">Membrane</keyword>
<protein>
    <submittedName>
        <fullName evidence="2">Uncharacterized protein</fullName>
    </submittedName>
</protein>
<name>S0KIA8_9ENTE</name>
<proteinExistence type="predicted"/>
<organism evidence="2 3">
    <name type="scientific">Enterococcus columbae DSM 7374 = ATCC 51263</name>
    <dbReference type="NCBI Taxonomy" id="1121865"/>
    <lineage>
        <taxon>Bacteria</taxon>
        <taxon>Bacillati</taxon>
        <taxon>Bacillota</taxon>
        <taxon>Bacilli</taxon>
        <taxon>Lactobacillales</taxon>
        <taxon>Enterococcaceae</taxon>
        <taxon>Enterococcus</taxon>
    </lineage>
</organism>
<dbReference type="RefSeq" id="WP_016182642.1">
    <property type="nucleotide sequence ID" value="NZ_JXKI01000020.1"/>
</dbReference>
<gene>
    <name evidence="2" type="ORF">I568_01076</name>
</gene>
<evidence type="ECO:0000313" key="2">
    <source>
        <dbReference type="EMBL" id="EOW84580.1"/>
    </source>
</evidence>